<dbReference type="OrthoDB" id="691587at2759"/>
<accession>A0A6A4LBD9</accession>
<keyword evidence="10" id="KW-0812">Transmembrane</keyword>
<evidence type="ECO:0000256" key="3">
    <source>
        <dbReference type="ARBA" id="ARBA00022622"/>
    </source>
</evidence>
<feature type="signal peptide" evidence="11">
    <location>
        <begin position="1"/>
        <end position="32"/>
    </location>
</feature>
<keyword evidence="10" id="KW-1133">Transmembrane helix</keyword>
<keyword evidence="6" id="KW-1015">Disulfide bond</keyword>
<dbReference type="GO" id="GO:0098552">
    <property type="term" value="C:side of membrane"/>
    <property type="evidence" value="ECO:0007669"/>
    <property type="project" value="UniProtKB-KW"/>
</dbReference>
<keyword evidence="2" id="KW-1003">Cell membrane</keyword>
<gene>
    <name evidence="13" type="ORF">C3L33_11608</name>
</gene>
<dbReference type="GO" id="GO:0005886">
    <property type="term" value="C:plasma membrane"/>
    <property type="evidence" value="ECO:0007669"/>
    <property type="project" value="UniProtKB-SubCell"/>
</dbReference>
<keyword evidence="5 10" id="KW-0472">Membrane</keyword>
<protein>
    <recommendedName>
        <fullName evidence="12">Phytocyanin domain-containing protein</fullName>
    </recommendedName>
</protein>
<dbReference type="FunFam" id="2.60.40.420:FF:000010">
    <property type="entry name" value="Early nodulin-like protein 1"/>
    <property type="match status" value="1"/>
</dbReference>
<dbReference type="SUPFAM" id="SSF49503">
    <property type="entry name" value="Cupredoxins"/>
    <property type="match status" value="1"/>
</dbReference>
<dbReference type="PANTHER" id="PTHR33021:SF253">
    <property type="entry name" value="EARLY NODULIN-LIKE PROTEIN 9"/>
    <property type="match status" value="1"/>
</dbReference>
<evidence type="ECO:0000256" key="5">
    <source>
        <dbReference type="ARBA" id="ARBA00023136"/>
    </source>
</evidence>
<name>A0A6A4LBD9_9ERIC</name>
<evidence type="ECO:0000256" key="9">
    <source>
        <dbReference type="ARBA" id="ARBA00035011"/>
    </source>
</evidence>
<keyword evidence="7" id="KW-0325">Glycoprotein</keyword>
<dbReference type="InterPro" id="IPR008972">
    <property type="entry name" value="Cupredoxin"/>
</dbReference>
<comment type="caution">
    <text evidence="13">The sequence shown here is derived from an EMBL/GenBank/DDBJ whole genome shotgun (WGS) entry which is preliminary data.</text>
</comment>
<reference evidence="13 14" key="1">
    <citation type="journal article" date="2019" name="Genome Biol. Evol.">
        <title>The Rhododendron genome and chromosomal organization provide insight into shared whole-genome duplications across the heath family (Ericaceae).</title>
        <authorList>
            <person name="Soza V.L."/>
            <person name="Lindsley D."/>
            <person name="Waalkes A."/>
            <person name="Ramage E."/>
            <person name="Patwardhan R.P."/>
            <person name="Burton J.N."/>
            <person name="Adey A."/>
            <person name="Kumar A."/>
            <person name="Qiu R."/>
            <person name="Shendure J."/>
            <person name="Hall B."/>
        </authorList>
    </citation>
    <scope>NUCLEOTIDE SEQUENCE [LARGE SCALE GENOMIC DNA]</scope>
    <source>
        <strain evidence="13">RSF 1966-606</strain>
    </source>
</reference>
<dbReference type="Gene3D" id="2.60.40.420">
    <property type="entry name" value="Cupredoxins - blue copper proteins"/>
    <property type="match status" value="1"/>
</dbReference>
<evidence type="ECO:0000256" key="11">
    <source>
        <dbReference type="SAM" id="SignalP"/>
    </source>
</evidence>
<keyword evidence="14" id="KW-1185">Reference proteome</keyword>
<feature type="non-terminal residue" evidence="13">
    <location>
        <position position="1"/>
    </location>
</feature>
<evidence type="ECO:0000256" key="10">
    <source>
        <dbReference type="SAM" id="Phobius"/>
    </source>
</evidence>
<dbReference type="AlphaFoldDB" id="A0A6A4LBD9"/>
<evidence type="ECO:0000256" key="7">
    <source>
        <dbReference type="ARBA" id="ARBA00023180"/>
    </source>
</evidence>
<dbReference type="Pfam" id="PF02298">
    <property type="entry name" value="Cu_bind_like"/>
    <property type="match status" value="1"/>
</dbReference>
<evidence type="ECO:0000256" key="2">
    <source>
        <dbReference type="ARBA" id="ARBA00022475"/>
    </source>
</evidence>
<evidence type="ECO:0000313" key="14">
    <source>
        <dbReference type="Proteomes" id="UP000428333"/>
    </source>
</evidence>
<proteinExistence type="inferred from homology"/>
<evidence type="ECO:0000256" key="8">
    <source>
        <dbReference type="ARBA" id="ARBA00023288"/>
    </source>
</evidence>
<evidence type="ECO:0000256" key="6">
    <source>
        <dbReference type="ARBA" id="ARBA00023157"/>
    </source>
</evidence>
<keyword evidence="3" id="KW-0336">GPI-anchor</keyword>
<dbReference type="InterPro" id="IPR039391">
    <property type="entry name" value="Phytocyanin-like"/>
</dbReference>
<keyword evidence="4 11" id="KW-0732">Signal</keyword>
<feature type="domain" description="Phytocyanin" evidence="12">
    <location>
        <begin position="33"/>
        <end position="137"/>
    </location>
</feature>
<evidence type="ECO:0000256" key="4">
    <source>
        <dbReference type="ARBA" id="ARBA00022729"/>
    </source>
</evidence>
<evidence type="ECO:0000313" key="13">
    <source>
        <dbReference type="EMBL" id="KAE9456603.1"/>
    </source>
</evidence>
<dbReference type="PANTHER" id="PTHR33021">
    <property type="entry name" value="BLUE COPPER PROTEIN"/>
    <property type="match status" value="1"/>
</dbReference>
<dbReference type="EMBL" id="QEFC01001721">
    <property type="protein sequence ID" value="KAE9456603.1"/>
    <property type="molecule type" value="Genomic_DNA"/>
</dbReference>
<dbReference type="InterPro" id="IPR041846">
    <property type="entry name" value="ENL_dom"/>
</dbReference>
<feature type="chain" id="PRO_5025616774" description="Phytocyanin domain-containing protein" evidence="11">
    <location>
        <begin position="33"/>
        <end position="165"/>
    </location>
</feature>
<dbReference type="InterPro" id="IPR003245">
    <property type="entry name" value="Phytocyanin_dom"/>
</dbReference>
<dbReference type="PROSITE" id="PS51485">
    <property type="entry name" value="PHYTOCYANIN"/>
    <property type="match status" value="1"/>
</dbReference>
<evidence type="ECO:0000256" key="1">
    <source>
        <dbReference type="ARBA" id="ARBA00004609"/>
    </source>
</evidence>
<feature type="transmembrane region" description="Helical" evidence="10">
    <location>
        <begin position="145"/>
        <end position="164"/>
    </location>
</feature>
<dbReference type="CDD" id="cd11019">
    <property type="entry name" value="OsENODL1_like"/>
    <property type="match status" value="1"/>
</dbReference>
<organism evidence="13 14">
    <name type="scientific">Rhododendron williamsianum</name>
    <dbReference type="NCBI Taxonomy" id="262921"/>
    <lineage>
        <taxon>Eukaryota</taxon>
        <taxon>Viridiplantae</taxon>
        <taxon>Streptophyta</taxon>
        <taxon>Embryophyta</taxon>
        <taxon>Tracheophyta</taxon>
        <taxon>Spermatophyta</taxon>
        <taxon>Magnoliopsida</taxon>
        <taxon>eudicotyledons</taxon>
        <taxon>Gunneridae</taxon>
        <taxon>Pentapetalae</taxon>
        <taxon>asterids</taxon>
        <taxon>Ericales</taxon>
        <taxon>Ericaceae</taxon>
        <taxon>Ericoideae</taxon>
        <taxon>Rhodoreae</taxon>
        <taxon>Rhododendron</taxon>
    </lineage>
</organism>
<sequence>MAKTILRSNHHLTVCCVLGLFSLLMLIQKGGAFEYTVGGTNGWTVPSNQNPVSYNQWAEKKRFQIGDTLVFDYPAKKDSVLQVTKEDYDNCNTERPVKNSDDGHTAFKFKQSGPFYFISGVKDNCLKNEKLVVVVMADRSGASSIVMSFIASTAAFLGSSLLFVF</sequence>
<keyword evidence="8" id="KW-0449">Lipoprotein</keyword>
<dbReference type="GO" id="GO:0009055">
    <property type="term" value="F:electron transfer activity"/>
    <property type="evidence" value="ECO:0007669"/>
    <property type="project" value="InterPro"/>
</dbReference>
<dbReference type="Proteomes" id="UP000428333">
    <property type="component" value="Linkage Group LG07"/>
</dbReference>
<evidence type="ECO:0000259" key="12">
    <source>
        <dbReference type="PROSITE" id="PS51485"/>
    </source>
</evidence>
<comment type="similarity">
    <text evidence="9">Belongs to the early nodulin-like (ENODL) family.</text>
</comment>
<comment type="subcellular location">
    <subcellularLocation>
        <location evidence="1">Cell membrane</location>
        <topology evidence="1">Lipid-anchor</topology>
        <topology evidence="1">GPI-anchor</topology>
    </subcellularLocation>
</comment>